<proteinExistence type="inferred from homology"/>
<name>A0A831YDD6_9AQUI</name>
<evidence type="ECO:0000313" key="4">
    <source>
        <dbReference type="EMBL" id="HEV09188.1"/>
    </source>
</evidence>
<gene>
    <name evidence="4" type="ORF">ENO34_02175</name>
</gene>
<dbReference type="SUPFAM" id="SSF47188">
    <property type="entry name" value="Hemerythrin-like"/>
    <property type="match status" value="1"/>
</dbReference>
<comment type="caution">
    <text evidence="4">The sequence shown here is derived from an EMBL/GenBank/DDBJ whole genome shotgun (WGS) entry which is preliminary data.</text>
</comment>
<keyword evidence="2" id="KW-0479">Metal-binding</keyword>
<dbReference type="CDD" id="cd12107">
    <property type="entry name" value="Hemerythrin"/>
    <property type="match status" value="1"/>
</dbReference>
<evidence type="ECO:0000256" key="3">
    <source>
        <dbReference type="ARBA" id="ARBA00023004"/>
    </source>
</evidence>
<dbReference type="InterPro" id="IPR012827">
    <property type="entry name" value="Hemerythrin_metal-bd"/>
</dbReference>
<dbReference type="EMBL" id="DSFC01000124">
    <property type="protein sequence ID" value="HEV09188.1"/>
    <property type="molecule type" value="Genomic_DNA"/>
</dbReference>
<dbReference type="InterPro" id="IPR035938">
    <property type="entry name" value="Hemerythrin-like_sf"/>
</dbReference>
<reference evidence="4" key="1">
    <citation type="journal article" date="2020" name="mSystems">
        <title>Genome- and Community-Level Interaction Insights into Carbon Utilization and Element Cycling Functions of Hydrothermarchaeota in Hydrothermal Sediment.</title>
        <authorList>
            <person name="Zhou Z."/>
            <person name="Liu Y."/>
            <person name="Xu W."/>
            <person name="Pan J."/>
            <person name="Luo Z.H."/>
            <person name="Li M."/>
        </authorList>
    </citation>
    <scope>NUCLEOTIDE SEQUENCE [LARGE SCALE GENOMIC DNA]</scope>
    <source>
        <strain evidence="4">SpSt-1257</strain>
    </source>
</reference>
<comment type="similarity">
    <text evidence="1">Belongs to the hemerythrin family.</text>
</comment>
<dbReference type="PROSITE" id="PS00550">
    <property type="entry name" value="HEMERYTHRINS"/>
    <property type="match status" value="1"/>
</dbReference>
<feature type="non-terminal residue" evidence="4">
    <location>
        <position position="91"/>
    </location>
</feature>
<dbReference type="Proteomes" id="UP000885621">
    <property type="component" value="Unassembled WGS sequence"/>
</dbReference>
<accession>A0A831YDD6</accession>
<dbReference type="AlphaFoldDB" id="A0A831YDD6"/>
<sequence>MLISVQEIPKVAVEEMNEIHSTEVDIVNKLYEKISEWENDKSKEQEVLTIFEEFLKDVVDHFLFEESMMRESNFFAYPMHKSEHDRVLFEL</sequence>
<organism evidence="4">
    <name type="scientific">Sulfurihydrogenibium azorense</name>
    <dbReference type="NCBI Taxonomy" id="309806"/>
    <lineage>
        <taxon>Bacteria</taxon>
        <taxon>Pseudomonadati</taxon>
        <taxon>Aquificota</taxon>
        <taxon>Aquificia</taxon>
        <taxon>Aquificales</taxon>
        <taxon>Hydrogenothermaceae</taxon>
        <taxon>Sulfurihydrogenibium</taxon>
    </lineage>
</organism>
<protein>
    <submittedName>
        <fullName evidence="4">Hemerythrin</fullName>
    </submittedName>
</protein>
<keyword evidence="3" id="KW-0408">Iron</keyword>
<dbReference type="InterPro" id="IPR016131">
    <property type="entry name" value="Haemerythrin_Fe_BS"/>
</dbReference>
<evidence type="ECO:0000256" key="1">
    <source>
        <dbReference type="ARBA" id="ARBA00010587"/>
    </source>
</evidence>
<evidence type="ECO:0000256" key="2">
    <source>
        <dbReference type="ARBA" id="ARBA00022723"/>
    </source>
</evidence>
<dbReference type="GO" id="GO:0046872">
    <property type="term" value="F:metal ion binding"/>
    <property type="evidence" value="ECO:0007669"/>
    <property type="project" value="UniProtKB-KW"/>
</dbReference>
<dbReference type="Gene3D" id="1.20.120.50">
    <property type="entry name" value="Hemerythrin-like"/>
    <property type="match status" value="1"/>
</dbReference>